<evidence type="ECO:0000313" key="2">
    <source>
        <dbReference type="EMBL" id="WIC39647.1"/>
    </source>
</evidence>
<evidence type="ECO:0000259" key="1">
    <source>
        <dbReference type="Pfam" id="PF01464"/>
    </source>
</evidence>
<dbReference type="InterPro" id="IPR008258">
    <property type="entry name" value="Transglycosylase_SLT_dom_1"/>
</dbReference>
<feature type="domain" description="Transglycosylase SLT" evidence="1">
    <location>
        <begin position="111"/>
        <end position="180"/>
    </location>
</feature>
<reference evidence="2" key="1">
    <citation type="submission" date="2023-04" db="EMBL/GenBank/DDBJ databases">
        <title>Bacteriophage Phass-1 Discovered in the Human Gut Virome - the Founding Member of the Proposed New Family Phassviridae.</title>
        <authorList>
            <person name="Tikunov A.Y."/>
            <person name="Morozova V.V."/>
            <person name="Chechushkov A.V."/>
            <person name="Tikunova N.V."/>
        </authorList>
    </citation>
    <scope>NUCLEOTIDE SEQUENCE</scope>
</reference>
<dbReference type="Gene3D" id="1.10.530.10">
    <property type="match status" value="1"/>
</dbReference>
<dbReference type="Proteomes" id="UP001237988">
    <property type="component" value="Segment"/>
</dbReference>
<dbReference type="InterPro" id="IPR023346">
    <property type="entry name" value="Lysozyme-like_dom_sf"/>
</dbReference>
<accession>A0AAF0LWN3</accession>
<proteinExistence type="predicted"/>
<dbReference type="SUPFAM" id="SSF53955">
    <property type="entry name" value="Lysozyme-like"/>
    <property type="match status" value="1"/>
</dbReference>
<organism evidence="2 3">
    <name type="scientific">Phage Phass-1</name>
    <dbReference type="NCBI Taxonomy" id="3043662"/>
    <lineage>
        <taxon>Viruses</taxon>
        <taxon>Duplodnaviria</taxon>
        <taxon>Heunggongvirae</taxon>
        <taxon>Uroviricota</taxon>
        <taxon>Caudoviricetes</taxon>
        <taxon>Caudoviricetes code 15 clade</taxon>
    </lineage>
</organism>
<protein>
    <recommendedName>
        <fullName evidence="1">Transglycosylase SLT domain-containing protein</fullName>
    </recommendedName>
</protein>
<evidence type="ECO:0000313" key="3">
    <source>
        <dbReference type="Proteomes" id="UP001237988"/>
    </source>
</evidence>
<dbReference type="Pfam" id="PF01464">
    <property type="entry name" value="SLT"/>
    <property type="match status" value="1"/>
</dbReference>
<name>A0AAF0LWN3_9CAUD</name>
<dbReference type="EMBL" id="OQ749652">
    <property type="protein sequence ID" value="WIC39647.1"/>
    <property type="molecule type" value="Genomic_DNA"/>
</dbReference>
<sequence>MILPSKKRVTQTVVALAVCLAIVLCTAGAGHLDDKDEPVVPTVTESLVVPTALSTIAATQAVTEAYAAHASEEVEVVEEVEPPSPDRSKPLYKVYKNGWEVEVDTDLQWYIRDMCEKYNFPEKTIYGMILTESTFQADAYNAGCYGLCQINSFWIHGANITHFTDGYSSRDLTNPYDNLLTLAEMIVYCRDAYGLDLSTRDGQVKWLYWHNTGNHPYGVTYWAYAEKAFGFADELVPLQ</sequence>